<evidence type="ECO:0000256" key="1">
    <source>
        <dbReference type="SAM" id="SignalP"/>
    </source>
</evidence>
<keyword evidence="3" id="KW-1185">Reference proteome</keyword>
<feature type="chain" id="PRO_5003320835" evidence="1">
    <location>
        <begin position="22"/>
        <end position="105"/>
    </location>
</feature>
<name>F4RK20_MELLP</name>
<proteinExistence type="predicted"/>
<keyword evidence="1" id="KW-0732">Signal</keyword>
<gene>
    <name evidence="2" type="ORF">MELLADRAFT_106000</name>
</gene>
<protein>
    <submittedName>
        <fullName evidence="2">Secreted protein</fullName>
    </submittedName>
</protein>
<organism evidence="3">
    <name type="scientific">Melampsora larici-populina (strain 98AG31 / pathotype 3-4-7)</name>
    <name type="common">Poplar leaf rust fungus</name>
    <dbReference type="NCBI Taxonomy" id="747676"/>
    <lineage>
        <taxon>Eukaryota</taxon>
        <taxon>Fungi</taxon>
        <taxon>Dikarya</taxon>
        <taxon>Basidiomycota</taxon>
        <taxon>Pucciniomycotina</taxon>
        <taxon>Pucciniomycetes</taxon>
        <taxon>Pucciniales</taxon>
        <taxon>Melampsoraceae</taxon>
        <taxon>Melampsora</taxon>
    </lineage>
</organism>
<dbReference type="InParanoid" id="F4RK20"/>
<evidence type="ECO:0000313" key="2">
    <source>
        <dbReference type="EMBL" id="EGG07264.1"/>
    </source>
</evidence>
<dbReference type="GeneID" id="18922776"/>
<evidence type="ECO:0000313" key="3">
    <source>
        <dbReference type="Proteomes" id="UP000001072"/>
    </source>
</evidence>
<dbReference type="VEuPathDB" id="FungiDB:MELLADRAFT_106000"/>
<dbReference type="RefSeq" id="XP_007409706.1">
    <property type="nucleotide sequence ID" value="XM_007409644.1"/>
</dbReference>
<dbReference type="KEGG" id="mlr:MELLADRAFT_106000"/>
<feature type="signal peptide" evidence="1">
    <location>
        <begin position="1"/>
        <end position="21"/>
    </location>
</feature>
<dbReference type="Proteomes" id="UP000001072">
    <property type="component" value="Unassembled WGS sequence"/>
</dbReference>
<sequence>MNHVRACLYLWALFAAGTAWARFDMNSDGCPGTRLTACEERNKICGASVKCPRCHKPGECGVTASSAFDCRDCGGIHYLNNRHTHDIACCSSCSEQLRDSVSFKL</sequence>
<dbReference type="EMBL" id="GL883105">
    <property type="protein sequence ID" value="EGG07264.1"/>
    <property type="molecule type" value="Genomic_DNA"/>
</dbReference>
<dbReference type="AlphaFoldDB" id="F4RK20"/>
<reference evidence="3" key="1">
    <citation type="journal article" date="2011" name="Proc. Natl. Acad. Sci. U.S.A.">
        <title>Obligate biotrophy features unraveled by the genomic analysis of rust fungi.</title>
        <authorList>
            <person name="Duplessis S."/>
            <person name="Cuomo C.A."/>
            <person name="Lin Y.-C."/>
            <person name="Aerts A."/>
            <person name="Tisserant E."/>
            <person name="Veneault-Fourrey C."/>
            <person name="Joly D.L."/>
            <person name="Hacquard S."/>
            <person name="Amselem J."/>
            <person name="Cantarel B.L."/>
            <person name="Chiu R."/>
            <person name="Coutinho P.M."/>
            <person name="Feau N."/>
            <person name="Field M."/>
            <person name="Frey P."/>
            <person name="Gelhaye E."/>
            <person name="Goldberg J."/>
            <person name="Grabherr M.G."/>
            <person name="Kodira C.D."/>
            <person name="Kohler A."/>
            <person name="Kuees U."/>
            <person name="Lindquist E.A."/>
            <person name="Lucas S.M."/>
            <person name="Mago R."/>
            <person name="Mauceli E."/>
            <person name="Morin E."/>
            <person name="Murat C."/>
            <person name="Pangilinan J.L."/>
            <person name="Park R."/>
            <person name="Pearson M."/>
            <person name="Quesneville H."/>
            <person name="Rouhier N."/>
            <person name="Sakthikumar S."/>
            <person name="Salamov A.A."/>
            <person name="Schmutz J."/>
            <person name="Selles B."/>
            <person name="Shapiro H."/>
            <person name="Tanguay P."/>
            <person name="Tuskan G.A."/>
            <person name="Henrissat B."/>
            <person name="Van de Peer Y."/>
            <person name="Rouze P."/>
            <person name="Ellis J.G."/>
            <person name="Dodds P.N."/>
            <person name="Schein J.E."/>
            <person name="Zhong S."/>
            <person name="Hamelin R.C."/>
            <person name="Grigoriev I.V."/>
            <person name="Szabo L.J."/>
            <person name="Martin F."/>
        </authorList>
    </citation>
    <scope>NUCLEOTIDE SEQUENCE [LARGE SCALE GENOMIC DNA]</scope>
    <source>
        <strain evidence="3">98AG31 / pathotype 3-4-7</strain>
    </source>
</reference>
<accession>F4RK20</accession>
<dbReference type="HOGENOM" id="CLU_160140_0_0_1"/>